<keyword evidence="5" id="KW-1185">Reference proteome</keyword>
<gene>
    <name evidence="4" type="ORF">Ae201684_002757</name>
</gene>
<dbReference type="PROSITE" id="PS50082">
    <property type="entry name" value="WD_REPEATS_2"/>
    <property type="match status" value="1"/>
</dbReference>
<dbReference type="Pfam" id="PF00400">
    <property type="entry name" value="WD40"/>
    <property type="match status" value="1"/>
</dbReference>
<keyword evidence="1 3" id="KW-0853">WD repeat</keyword>
<evidence type="ECO:0000313" key="5">
    <source>
        <dbReference type="Proteomes" id="UP000481153"/>
    </source>
</evidence>
<evidence type="ECO:0000256" key="3">
    <source>
        <dbReference type="PROSITE-ProRule" id="PRU00221"/>
    </source>
</evidence>
<dbReference type="SUPFAM" id="SSF50978">
    <property type="entry name" value="WD40 repeat-like"/>
    <property type="match status" value="1"/>
</dbReference>
<dbReference type="AlphaFoldDB" id="A0A6G0XNL5"/>
<dbReference type="InterPro" id="IPR019775">
    <property type="entry name" value="WD40_repeat_CS"/>
</dbReference>
<dbReference type="EMBL" id="VJMJ01000030">
    <property type="protein sequence ID" value="KAF0742082.1"/>
    <property type="molecule type" value="Genomic_DNA"/>
</dbReference>
<dbReference type="Gene3D" id="2.130.10.10">
    <property type="entry name" value="YVTN repeat-like/Quinoprotein amine dehydrogenase"/>
    <property type="match status" value="1"/>
</dbReference>
<reference evidence="4 5" key="1">
    <citation type="submission" date="2019-07" db="EMBL/GenBank/DDBJ databases">
        <title>Genomics analysis of Aphanomyces spp. identifies a new class of oomycete effector associated with host adaptation.</title>
        <authorList>
            <person name="Gaulin E."/>
        </authorList>
    </citation>
    <scope>NUCLEOTIDE SEQUENCE [LARGE SCALE GENOMIC DNA]</scope>
    <source>
        <strain evidence="4 5">ATCC 201684</strain>
    </source>
</reference>
<dbReference type="VEuPathDB" id="FungiDB:AeMF1_014671"/>
<dbReference type="PANTHER" id="PTHR10971">
    <property type="entry name" value="MRNA EXPORT FACTOR AND BUB3"/>
    <property type="match status" value="1"/>
</dbReference>
<protein>
    <submittedName>
        <fullName evidence="4">Uncharacterized protein</fullName>
    </submittedName>
</protein>
<proteinExistence type="predicted"/>
<dbReference type="Proteomes" id="UP000481153">
    <property type="component" value="Unassembled WGS sequence"/>
</dbReference>
<name>A0A6G0XNL5_9STRA</name>
<evidence type="ECO:0000256" key="2">
    <source>
        <dbReference type="ARBA" id="ARBA00022737"/>
    </source>
</evidence>
<dbReference type="SMART" id="SM00320">
    <property type="entry name" value="WD40"/>
    <property type="match status" value="4"/>
</dbReference>
<dbReference type="InterPro" id="IPR015943">
    <property type="entry name" value="WD40/YVTN_repeat-like_dom_sf"/>
</dbReference>
<keyword evidence="2" id="KW-0677">Repeat</keyword>
<accession>A0A6G0XNL5</accession>
<dbReference type="InterPro" id="IPR001680">
    <property type="entry name" value="WD40_rpt"/>
</dbReference>
<dbReference type="PROSITE" id="PS00678">
    <property type="entry name" value="WD_REPEATS_1"/>
    <property type="match status" value="1"/>
</dbReference>
<comment type="caution">
    <text evidence="4">The sequence shown here is derived from an EMBL/GenBank/DDBJ whole genome shotgun (WGS) entry which is preliminary data.</text>
</comment>
<evidence type="ECO:0000313" key="4">
    <source>
        <dbReference type="EMBL" id="KAF0742082.1"/>
    </source>
</evidence>
<evidence type="ECO:0000256" key="1">
    <source>
        <dbReference type="ARBA" id="ARBA00022574"/>
    </source>
</evidence>
<sequence>MDTTDAPQVIEHITKSLNYTPYDARWIPCSARFVSMGIHPRATGAINIFALQQGELKTVLELEKQHGVKCGTFGASSLDERQLAVGDYAGVMSVYDFEKPEIPVYSAQAHKSIINCIDGCGGLNIGYGAPELVTGGRDGCVRVWDIRVANPVVSLEPEQTEAVRDCWTVAFGNSYNDEERCIAAGYDNGDVKLFDLRTNTMRWETNVQNGVVGVQFDRKDIEMNKLLVTTLESKFRMYDMRTFHPSKGYAYMSEKAHKSTVWQGRFLPQNRDLFMTGGGNGGFNFHYPSSRTTQDADGILMGVGGTVELLNSRVLSTQPIVSMDWRYIPPVDNWKLTFFLSSADREGLCVLSCLDQTVRVYIVSKTHKY</sequence>
<dbReference type="InterPro" id="IPR036322">
    <property type="entry name" value="WD40_repeat_dom_sf"/>
</dbReference>
<organism evidence="4 5">
    <name type="scientific">Aphanomyces euteiches</name>
    <dbReference type="NCBI Taxonomy" id="100861"/>
    <lineage>
        <taxon>Eukaryota</taxon>
        <taxon>Sar</taxon>
        <taxon>Stramenopiles</taxon>
        <taxon>Oomycota</taxon>
        <taxon>Saprolegniomycetes</taxon>
        <taxon>Saprolegniales</taxon>
        <taxon>Verrucalvaceae</taxon>
        <taxon>Aphanomyces</taxon>
    </lineage>
</organism>
<feature type="repeat" description="WD" evidence="3">
    <location>
        <begin position="132"/>
        <end position="154"/>
    </location>
</feature>